<evidence type="ECO:0000256" key="4">
    <source>
        <dbReference type="ARBA" id="ARBA00023163"/>
    </source>
</evidence>
<keyword evidence="7" id="KW-1185">Reference proteome</keyword>
<dbReference type="Gene3D" id="1.10.1660.10">
    <property type="match status" value="1"/>
</dbReference>
<dbReference type="EMBL" id="CP009933">
    <property type="protein sequence ID" value="AKA69519.1"/>
    <property type="molecule type" value="Genomic_DNA"/>
</dbReference>
<sequence length="276" mass="32459">MFKIGEFSKLTQVSVRMLRYYDETGLLKPAEVNKYTGYRMYSSKQIPTLNKILFLRDTGFTVLEIDNALKHWDADYIEKQLKIKEKETEENINLENQKLSKIRTAMSDINKKQIAIHCNATLKSIPSYEVLSLRKIIPNYFCEGNLWKELCDYIRTEKLNISENNYSFAIYHDKEYKDKDVDVEVCIISNQKGINRGNFTFHKTEPLEKVACSMVYGTYENISPTYKSFVHWLEENNQYEITGISRQVCHKGPWNESDPNKYLTEIQIPVKSREKL</sequence>
<dbReference type="KEGG" id="csq:CSCA_2394"/>
<dbReference type="PROSITE" id="PS00552">
    <property type="entry name" value="HTH_MERR_1"/>
    <property type="match status" value="1"/>
</dbReference>
<keyword evidence="3" id="KW-0238">DNA-binding</keyword>
<dbReference type="HOGENOM" id="CLU_065103_2_2_9"/>
<feature type="domain" description="HTH merR-type" evidence="5">
    <location>
        <begin position="1"/>
        <end position="71"/>
    </location>
</feature>
<evidence type="ECO:0000256" key="3">
    <source>
        <dbReference type="ARBA" id="ARBA00023125"/>
    </source>
</evidence>
<dbReference type="PANTHER" id="PTHR30204:SF69">
    <property type="entry name" value="MERR-FAMILY TRANSCRIPTIONAL REGULATOR"/>
    <property type="match status" value="1"/>
</dbReference>
<dbReference type="Pfam" id="PF13411">
    <property type="entry name" value="MerR_1"/>
    <property type="match status" value="1"/>
</dbReference>
<evidence type="ECO:0000256" key="1">
    <source>
        <dbReference type="ARBA" id="ARBA00022491"/>
    </source>
</evidence>
<dbReference type="GO" id="GO:0003677">
    <property type="term" value="F:DNA binding"/>
    <property type="evidence" value="ECO:0007669"/>
    <property type="project" value="UniProtKB-KW"/>
</dbReference>
<dbReference type="SMART" id="SM00871">
    <property type="entry name" value="AraC_E_bind"/>
    <property type="match status" value="1"/>
</dbReference>
<dbReference type="PROSITE" id="PS50937">
    <property type="entry name" value="HTH_MERR_2"/>
    <property type="match status" value="1"/>
</dbReference>
<dbReference type="SUPFAM" id="SSF55136">
    <property type="entry name" value="Probable bacterial effector-binding domain"/>
    <property type="match status" value="1"/>
</dbReference>
<keyword evidence="4" id="KW-0804">Transcription</keyword>
<evidence type="ECO:0000313" key="7">
    <source>
        <dbReference type="Proteomes" id="UP000033115"/>
    </source>
</evidence>
<dbReference type="SUPFAM" id="SSF46955">
    <property type="entry name" value="Putative DNA-binding domain"/>
    <property type="match status" value="1"/>
</dbReference>
<dbReference type="AlphaFoldDB" id="A0A0E3M6H9"/>
<dbReference type="SMART" id="SM00422">
    <property type="entry name" value="HTH_MERR"/>
    <property type="match status" value="1"/>
</dbReference>
<name>A0A0E3M6H9_CLOSL</name>
<evidence type="ECO:0000259" key="5">
    <source>
        <dbReference type="PROSITE" id="PS50937"/>
    </source>
</evidence>
<proteinExistence type="predicted"/>
<dbReference type="InterPro" id="IPR009061">
    <property type="entry name" value="DNA-bd_dom_put_sf"/>
</dbReference>
<evidence type="ECO:0000256" key="2">
    <source>
        <dbReference type="ARBA" id="ARBA00023015"/>
    </source>
</evidence>
<dbReference type="STRING" id="1548.CSCA_2394"/>
<dbReference type="Pfam" id="PF06445">
    <property type="entry name" value="GyrI-like"/>
    <property type="match status" value="1"/>
</dbReference>
<reference evidence="6 7" key="1">
    <citation type="journal article" date="2015" name="J. Biotechnol.">
        <title>Complete genome sequence of a malodorant-producing acetogen, Clostridium scatologenes ATCC 25775(T).</title>
        <authorList>
            <person name="Zhu Z."/>
            <person name="Guo T."/>
            <person name="Zheng H."/>
            <person name="Song T."/>
            <person name="Ouyang P."/>
            <person name="Xie J."/>
        </authorList>
    </citation>
    <scope>NUCLEOTIDE SEQUENCE [LARGE SCALE GENOMIC DNA]</scope>
    <source>
        <strain evidence="6 7">ATCC 25775</strain>
    </source>
</reference>
<dbReference type="RefSeq" id="WP_029160276.1">
    <property type="nucleotide sequence ID" value="NZ_CP009933.1"/>
</dbReference>
<gene>
    <name evidence="6" type="ORF">CSCA_2394</name>
</gene>
<evidence type="ECO:0000313" key="6">
    <source>
        <dbReference type="EMBL" id="AKA69519.1"/>
    </source>
</evidence>
<organism evidence="6 7">
    <name type="scientific">Clostridium scatologenes</name>
    <dbReference type="NCBI Taxonomy" id="1548"/>
    <lineage>
        <taxon>Bacteria</taxon>
        <taxon>Bacillati</taxon>
        <taxon>Bacillota</taxon>
        <taxon>Clostridia</taxon>
        <taxon>Eubacteriales</taxon>
        <taxon>Clostridiaceae</taxon>
        <taxon>Clostridium</taxon>
    </lineage>
</organism>
<dbReference type="InterPro" id="IPR047057">
    <property type="entry name" value="MerR_fam"/>
</dbReference>
<dbReference type="InterPro" id="IPR011256">
    <property type="entry name" value="Reg_factor_effector_dom_sf"/>
</dbReference>
<dbReference type="InterPro" id="IPR010499">
    <property type="entry name" value="AraC_E-bd"/>
</dbReference>
<dbReference type="Proteomes" id="UP000033115">
    <property type="component" value="Chromosome"/>
</dbReference>
<keyword evidence="1" id="KW-0678">Repressor</keyword>
<accession>A0A0E3M6H9</accession>
<dbReference type="CDD" id="cd01107">
    <property type="entry name" value="HTH_BmrR"/>
    <property type="match status" value="1"/>
</dbReference>
<dbReference type="PANTHER" id="PTHR30204">
    <property type="entry name" value="REDOX-CYCLING DRUG-SENSING TRANSCRIPTIONAL ACTIVATOR SOXR"/>
    <property type="match status" value="1"/>
</dbReference>
<dbReference type="InterPro" id="IPR029442">
    <property type="entry name" value="GyrI-like"/>
</dbReference>
<dbReference type="InterPro" id="IPR000551">
    <property type="entry name" value="MerR-type_HTH_dom"/>
</dbReference>
<dbReference type="GO" id="GO:0003700">
    <property type="term" value="F:DNA-binding transcription factor activity"/>
    <property type="evidence" value="ECO:0007669"/>
    <property type="project" value="InterPro"/>
</dbReference>
<dbReference type="Gene3D" id="3.20.80.10">
    <property type="entry name" value="Regulatory factor, effector binding domain"/>
    <property type="match status" value="1"/>
</dbReference>
<keyword evidence="2" id="KW-0805">Transcription regulation</keyword>
<protein>
    <submittedName>
        <fullName evidence="6">Transcriptional regulator, MerR family protein</fullName>
    </submittedName>
</protein>